<organism evidence="1">
    <name type="scientific">freshwater metagenome</name>
    <dbReference type="NCBI Taxonomy" id="449393"/>
    <lineage>
        <taxon>unclassified sequences</taxon>
        <taxon>metagenomes</taxon>
        <taxon>ecological metagenomes</taxon>
    </lineage>
</organism>
<reference evidence="1" key="1">
    <citation type="submission" date="2020-05" db="EMBL/GenBank/DDBJ databases">
        <authorList>
            <person name="Chiriac C."/>
            <person name="Salcher M."/>
            <person name="Ghai R."/>
            <person name="Kavagutti S V."/>
        </authorList>
    </citation>
    <scope>NUCLEOTIDE SEQUENCE</scope>
</reference>
<evidence type="ECO:0000313" key="1">
    <source>
        <dbReference type="EMBL" id="CAB4914127.1"/>
    </source>
</evidence>
<gene>
    <name evidence="1" type="ORF">UFOPK3472_03221</name>
</gene>
<dbReference type="EMBL" id="CAFBLX010000299">
    <property type="protein sequence ID" value="CAB4914127.1"/>
    <property type="molecule type" value="Genomic_DNA"/>
</dbReference>
<accession>A0A6J7GZN1</accession>
<proteinExistence type="predicted"/>
<sequence length="101" mass="9839">MVTLTPPGAFFGRRGAEPVDADAAPADLPATSVAGTDFGAALDVEAVTDVEVGLVFETATGSEAATGFDTGAADAVFFAGMRLAGAGGVAGLRVMRSSSAS</sequence>
<protein>
    <submittedName>
        <fullName evidence="1">Unannotated protein</fullName>
    </submittedName>
</protein>
<name>A0A6J7GZN1_9ZZZZ</name>
<dbReference type="AlphaFoldDB" id="A0A6J7GZN1"/>